<dbReference type="CDD" id="cd00077">
    <property type="entry name" value="HDc"/>
    <property type="match status" value="1"/>
</dbReference>
<dbReference type="PANTHER" id="PTHR43155">
    <property type="entry name" value="CYCLIC DI-GMP PHOSPHODIESTERASE PA4108-RELATED"/>
    <property type="match status" value="1"/>
</dbReference>
<dbReference type="SUPFAM" id="SSF109604">
    <property type="entry name" value="HD-domain/PDEase-like"/>
    <property type="match status" value="1"/>
</dbReference>
<gene>
    <name evidence="2" type="ORF">K0T92_12770</name>
</gene>
<proteinExistence type="predicted"/>
<evidence type="ECO:0000313" key="2">
    <source>
        <dbReference type="EMBL" id="MBW7475619.1"/>
    </source>
</evidence>
<dbReference type="InterPro" id="IPR003607">
    <property type="entry name" value="HD/PDEase_dom"/>
</dbReference>
<dbReference type="Gene3D" id="1.10.3210.10">
    <property type="entry name" value="Hypothetical protein af1432"/>
    <property type="match status" value="1"/>
</dbReference>
<keyword evidence="3" id="KW-1185">Reference proteome</keyword>
<dbReference type="EMBL" id="JAHZIJ010000008">
    <property type="protein sequence ID" value="MBW7475619.1"/>
    <property type="molecule type" value="Genomic_DNA"/>
</dbReference>
<comment type="caution">
    <text evidence="2">The sequence shown here is derived from an EMBL/GenBank/DDBJ whole genome shotgun (WGS) entry which is preliminary data.</text>
</comment>
<feature type="domain" description="HD-GYP" evidence="1">
    <location>
        <begin position="115"/>
        <end position="311"/>
    </location>
</feature>
<reference evidence="2 3" key="1">
    <citation type="submission" date="2021-07" db="EMBL/GenBank/DDBJ databases">
        <title>Paenibacillus radiodurans sp. nov., isolated from the southeastern edge of Tengger Desert.</title>
        <authorList>
            <person name="Zhang G."/>
        </authorList>
    </citation>
    <scope>NUCLEOTIDE SEQUENCE [LARGE SCALE GENOMIC DNA]</scope>
    <source>
        <strain evidence="2 3">DT7-4</strain>
    </source>
</reference>
<organism evidence="2 3">
    <name type="scientific">Paenibacillus oenotherae</name>
    <dbReference type="NCBI Taxonomy" id="1435645"/>
    <lineage>
        <taxon>Bacteria</taxon>
        <taxon>Bacillati</taxon>
        <taxon>Bacillota</taxon>
        <taxon>Bacilli</taxon>
        <taxon>Bacillales</taxon>
        <taxon>Paenibacillaceae</taxon>
        <taxon>Paenibacillus</taxon>
    </lineage>
</organism>
<evidence type="ECO:0000259" key="1">
    <source>
        <dbReference type="PROSITE" id="PS51832"/>
    </source>
</evidence>
<evidence type="ECO:0000313" key="3">
    <source>
        <dbReference type="Proteomes" id="UP000812277"/>
    </source>
</evidence>
<protein>
    <submittedName>
        <fullName evidence="2">HD-GYP domain-containing protein</fullName>
    </submittedName>
</protein>
<dbReference type="PANTHER" id="PTHR43155:SF2">
    <property type="entry name" value="CYCLIC DI-GMP PHOSPHODIESTERASE PA4108"/>
    <property type="match status" value="1"/>
</dbReference>
<accession>A0ABS7D6Q3</accession>
<sequence>MATVPVSQVKPGDKIVQDVLTPLGSVLFYKGKVMTPRELDILHAFLVPTVVIDSVADKGAEEDADIQDKGRTVEKSPLLEQYERTVLMLKNVFYQSASITNVPILDIRKQLEALLEHIDEYNILTFSPASVNNEDYLYHKSTMSAMSCYMLAQWNGLPKKDWMQAALAGFLHDIGNVKIDRNVLSKPTELTTEEIQEMKKHTYYGYQMLMKVTGITDGVKLSALQHHERVDGSGYPQGLMADKIHPYSKFVAISDIFNAMTMKRSYRKALSPYLVLEQLHKDSFGKLDPAYVQTFIEKVTRFHNGALVRLSDDRIGEIVFTDRNDPTRPWVSVNGSIINLSNERNLYIEEIMERMD</sequence>
<dbReference type="InterPro" id="IPR037522">
    <property type="entry name" value="HD_GYP_dom"/>
</dbReference>
<dbReference type="PROSITE" id="PS51832">
    <property type="entry name" value="HD_GYP"/>
    <property type="match status" value="1"/>
</dbReference>
<name>A0ABS7D6Q3_9BACL</name>
<dbReference type="RefSeq" id="WP_219872870.1">
    <property type="nucleotide sequence ID" value="NZ_JAHZIJ010000008.1"/>
</dbReference>
<dbReference type="Pfam" id="PF13487">
    <property type="entry name" value="HD_5"/>
    <property type="match status" value="1"/>
</dbReference>
<dbReference type="Proteomes" id="UP000812277">
    <property type="component" value="Unassembled WGS sequence"/>
</dbReference>